<evidence type="ECO:0000256" key="4">
    <source>
        <dbReference type="ARBA" id="ARBA00023163"/>
    </source>
</evidence>
<sequence length="532" mass="58530">MEGSLTMKDSAMDTVILLPWKDLQPAATSVSDPCARTDPAMTYDDIPVLSSLDNGSVTAADAGLQPMDEELPIVVNQNSAAINDSHDVESKVDYVPLRIVRPEITEGEGKKRPDIRFKPTARKTTTFKKKKGFPACFKVAKSDKDDTSVPTRKRGGPAGSKPAKRKMEQKMAPKPALVDDIHNSDLTGDTETKRKKGGPAGSKPAKRRMEQKMAQKPAIVDDIQHSDLTKVKLPGEYHSFTKRMLKSHVVQGFYLGLPGSFCTEHLPKENNTITLEDEHGESYDTNYLHDRKALSGGWGEFARKHSIRVGDDVVFRLDGTKKFKVHILRNGPPGLDTSKKNDMWSESKVPSYEAEGSEHGVNSKDHLEVTAGGNSSTSSVVATTLFAREEAVGIDEHDVRSPDPGLGDVENFQVILHGSITDLPDGLRRRYYELCCAQKAVLHRNLLETNHMLVEGVIMETSDIAECVMAPLHAAAATSSREVLLVWKKTLGALEGLGMDVAFLRRRVDDLLGIHAARASTVRVYSRCRWGL</sequence>
<dbReference type="InterPro" id="IPR003340">
    <property type="entry name" value="B3_DNA-bd"/>
</dbReference>
<dbReference type="AlphaFoldDB" id="A0A3B6HZW1"/>
<dbReference type="InterPro" id="IPR015300">
    <property type="entry name" value="DNA-bd_pseudobarrel_sf"/>
</dbReference>
<dbReference type="InterPro" id="IPR044837">
    <property type="entry name" value="REM16-like"/>
</dbReference>
<dbReference type="GO" id="GO:0005634">
    <property type="term" value="C:nucleus"/>
    <property type="evidence" value="ECO:0007669"/>
    <property type="project" value="UniProtKB-SubCell"/>
</dbReference>
<gene>
    <name evidence="8" type="primary">LOC123082536</name>
</gene>
<dbReference type="PANTHER" id="PTHR31391">
    <property type="entry name" value="B3 DOMAIN-CONTAINING PROTEIN OS11G0197600-RELATED"/>
    <property type="match status" value="1"/>
</dbReference>
<keyword evidence="3" id="KW-0238">DNA-binding</keyword>
<dbReference type="STRING" id="4565.A0A3B6HZW1"/>
<dbReference type="SMART" id="SM01019">
    <property type="entry name" value="B3"/>
    <property type="match status" value="1"/>
</dbReference>
<feature type="region of interest" description="Disordered" evidence="6">
    <location>
        <begin position="141"/>
        <end position="216"/>
    </location>
</feature>
<keyword evidence="9" id="KW-1185">Reference proteome</keyword>
<keyword evidence="2" id="KW-0805">Transcription regulation</keyword>
<dbReference type="Proteomes" id="UP000019116">
    <property type="component" value="Chromosome 4A"/>
</dbReference>
<keyword evidence="5" id="KW-0539">Nucleus</keyword>
<dbReference type="GeneID" id="123082536"/>
<dbReference type="Gramene" id="TraesCS4A02G313800.1">
    <property type="protein sequence ID" value="TraesCS4A02G313800.1"/>
    <property type="gene ID" value="TraesCS4A02G313800"/>
</dbReference>
<evidence type="ECO:0000256" key="6">
    <source>
        <dbReference type="SAM" id="MobiDB-lite"/>
    </source>
</evidence>
<feature type="domain" description="TF-B3" evidence="7">
    <location>
        <begin position="240"/>
        <end position="331"/>
    </location>
</feature>
<comment type="subcellular location">
    <subcellularLocation>
        <location evidence="1">Nucleus</location>
    </subcellularLocation>
</comment>
<evidence type="ECO:0000256" key="2">
    <source>
        <dbReference type="ARBA" id="ARBA00023015"/>
    </source>
</evidence>
<dbReference type="Pfam" id="PF02362">
    <property type="entry name" value="B3"/>
    <property type="match status" value="1"/>
</dbReference>
<evidence type="ECO:0000313" key="9">
    <source>
        <dbReference type="Proteomes" id="UP000019116"/>
    </source>
</evidence>
<dbReference type="SUPFAM" id="SSF101936">
    <property type="entry name" value="DNA-binding pseudobarrel domain"/>
    <property type="match status" value="1"/>
</dbReference>
<protein>
    <recommendedName>
        <fullName evidence="7">TF-B3 domain-containing protein</fullName>
    </recommendedName>
</protein>
<dbReference type="SMR" id="A0A3B6HZW1"/>
<dbReference type="PANTHER" id="PTHR31391:SF148">
    <property type="entry name" value="TF-B3 DOMAIN-CONTAINING PROTEIN"/>
    <property type="match status" value="1"/>
</dbReference>
<name>A0A3B6HZW1_WHEAT</name>
<evidence type="ECO:0000256" key="3">
    <source>
        <dbReference type="ARBA" id="ARBA00023125"/>
    </source>
</evidence>
<proteinExistence type="predicted"/>
<reference evidence="8" key="1">
    <citation type="submission" date="2018-08" db="EMBL/GenBank/DDBJ databases">
        <authorList>
            <person name="Rossello M."/>
        </authorList>
    </citation>
    <scope>NUCLEOTIDE SEQUENCE [LARGE SCALE GENOMIC DNA]</scope>
    <source>
        <strain evidence="8">cv. Chinese Spring</strain>
    </source>
</reference>
<dbReference type="CDD" id="cd10017">
    <property type="entry name" value="B3_DNA"/>
    <property type="match status" value="1"/>
</dbReference>
<dbReference type="Gramene" id="TraesCS4A03G0783300.2">
    <property type="protein sequence ID" value="TraesCS4A03G0783300.2.CDS"/>
    <property type="gene ID" value="TraesCS4A03G0783300"/>
</dbReference>
<keyword evidence="4" id="KW-0804">Transcription</keyword>
<feature type="region of interest" description="Disordered" evidence="6">
    <location>
        <begin position="334"/>
        <end position="360"/>
    </location>
</feature>
<dbReference type="KEGG" id="taes:123082536"/>
<evidence type="ECO:0000259" key="7">
    <source>
        <dbReference type="PROSITE" id="PS50863"/>
    </source>
</evidence>
<dbReference type="RefSeq" id="XP_044360790.1">
    <property type="nucleotide sequence ID" value="XM_044504855.1"/>
</dbReference>
<organism evidence="8">
    <name type="scientific">Triticum aestivum</name>
    <name type="common">Wheat</name>
    <dbReference type="NCBI Taxonomy" id="4565"/>
    <lineage>
        <taxon>Eukaryota</taxon>
        <taxon>Viridiplantae</taxon>
        <taxon>Streptophyta</taxon>
        <taxon>Embryophyta</taxon>
        <taxon>Tracheophyta</taxon>
        <taxon>Spermatophyta</taxon>
        <taxon>Magnoliopsida</taxon>
        <taxon>Liliopsida</taxon>
        <taxon>Poales</taxon>
        <taxon>Poaceae</taxon>
        <taxon>BOP clade</taxon>
        <taxon>Pooideae</taxon>
        <taxon>Triticodae</taxon>
        <taxon>Triticeae</taxon>
        <taxon>Triticinae</taxon>
        <taxon>Triticum</taxon>
    </lineage>
</organism>
<dbReference type="EnsemblPlants" id="TraesCS4A02G313800.1">
    <property type="protein sequence ID" value="TraesCS4A02G313800.1"/>
    <property type="gene ID" value="TraesCS4A02G313800"/>
</dbReference>
<dbReference type="PROSITE" id="PS50863">
    <property type="entry name" value="B3"/>
    <property type="match status" value="1"/>
</dbReference>
<evidence type="ECO:0000256" key="5">
    <source>
        <dbReference type="ARBA" id="ARBA00023242"/>
    </source>
</evidence>
<dbReference type="Gene3D" id="2.40.330.10">
    <property type="entry name" value="DNA-binding pseudobarrel domain"/>
    <property type="match status" value="1"/>
</dbReference>
<evidence type="ECO:0000313" key="8">
    <source>
        <dbReference type="EnsemblPlants" id="TraesCS4A02G313800.1"/>
    </source>
</evidence>
<reference evidence="8" key="2">
    <citation type="submission" date="2018-10" db="UniProtKB">
        <authorList>
            <consortium name="EnsemblPlants"/>
        </authorList>
    </citation>
    <scope>IDENTIFICATION</scope>
</reference>
<dbReference type="OrthoDB" id="1072982at2759"/>
<accession>A0A3B6HZW1</accession>
<dbReference type="GO" id="GO:0003677">
    <property type="term" value="F:DNA binding"/>
    <property type="evidence" value="ECO:0007669"/>
    <property type="project" value="UniProtKB-KW"/>
</dbReference>
<feature type="compositionally biased region" description="Basic and acidic residues" evidence="6">
    <location>
        <begin position="165"/>
        <end position="183"/>
    </location>
</feature>
<evidence type="ECO:0000256" key="1">
    <source>
        <dbReference type="ARBA" id="ARBA00004123"/>
    </source>
</evidence>